<sequence length="160" mass="18119">MKKKFKINIFDIFIILILLLLVFLLINRKNIKSSIGKEAKRTVIITAEAKDNITRDSIKDLKPGDKLFAQETFQDGEIISVDIQARKNELVKTNGEIIVVDDAEFVNPIVKIKANVNYTGPYMSLGGQEIKAGVDMYVKTKDHAYLGYITNVEEVDENNR</sequence>
<feature type="transmembrane region" description="Helical" evidence="1">
    <location>
        <begin position="7"/>
        <end position="26"/>
    </location>
</feature>
<protein>
    <submittedName>
        <fullName evidence="2">DUF4330 domain-containing protein</fullName>
    </submittedName>
</protein>
<keyword evidence="1" id="KW-0472">Membrane</keyword>
<dbReference type="Proteomes" id="UP000831151">
    <property type="component" value="Chromosome"/>
</dbReference>
<gene>
    <name evidence="2" type="ORF">M1R53_04415</name>
</gene>
<keyword evidence="3" id="KW-1185">Reference proteome</keyword>
<dbReference type="KEGG" id="fms:M1R53_04415"/>
<dbReference type="AlphaFoldDB" id="A0A9E7DIK0"/>
<dbReference type="EMBL" id="CP096649">
    <property type="protein sequence ID" value="UQK58487.1"/>
    <property type="molecule type" value="Genomic_DNA"/>
</dbReference>
<accession>A0A9E7DIK0</accession>
<keyword evidence="1" id="KW-1133">Transmembrane helix</keyword>
<evidence type="ECO:0000256" key="1">
    <source>
        <dbReference type="SAM" id="Phobius"/>
    </source>
</evidence>
<dbReference type="RefSeq" id="WP_249242117.1">
    <property type="nucleotide sequence ID" value="NZ_CP096649.1"/>
</dbReference>
<dbReference type="Pfam" id="PF14221">
    <property type="entry name" value="DUF4330"/>
    <property type="match status" value="1"/>
</dbReference>
<evidence type="ECO:0000313" key="2">
    <source>
        <dbReference type="EMBL" id="UQK58487.1"/>
    </source>
</evidence>
<name>A0A9E7DIK0_9FIRM</name>
<organism evidence="2 3">
    <name type="scientific">Fenollaria massiliensis</name>
    <dbReference type="NCBI Taxonomy" id="938288"/>
    <lineage>
        <taxon>Bacteria</taxon>
        <taxon>Bacillati</taxon>
        <taxon>Bacillota</taxon>
        <taxon>Clostridia</taxon>
        <taxon>Eubacteriales</taxon>
        <taxon>Fenollaria</taxon>
    </lineage>
</organism>
<evidence type="ECO:0000313" key="3">
    <source>
        <dbReference type="Proteomes" id="UP000831151"/>
    </source>
</evidence>
<proteinExistence type="predicted"/>
<keyword evidence="1" id="KW-0812">Transmembrane</keyword>
<reference evidence="2" key="1">
    <citation type="submission" date="2022-04" db="EMBL/GenBank/DDBJ databases">
        <title>Complete genome sequences of Ezakiella coagulans and Fenollaria massiliensis.</title>
        <authorList>
            <person name="France M.T."/>
            <person name="Clifford J."/>
            <person name="Narina S."/>
            <person name="Rutt L."/>
            <person name="Ravel J."/>
        </authorList>
    </citation>
    <scope>NUCLEOTIDE SEQUENCE</scope>
    <source>
        <strain evidence="2">C0061C2</strain>
    </source>
</reference>
<dbReference type="InterPro" id="IPR025480">
    <property type="entry name" value="DUF4330"/>
</dbReference>